<accession>A0AAE3G4Q8</accession>
<gene>
    <name evidence="1" type="ORF">J2T57_001470</name>
</gene>
<evidence type="ECO:0000313" key="2">
    <source>
        <dbReference type="Proteomes" id="UP001205843"/>
    </source>
</evidence>
<keyword evidence="2" id="KW-1185">Reference proteome</keyword>
<dbReference type="EMBL" id="JALJXV010000003">
    <property type="protein sequence ID" value="MCP1674368.1"/>
    <property type="molecule type" value="Genomic_DNA"/>
</dbReference>
<name>A0AAE3G4Q8_9GAMM</name>
<sequence length="170" mass="17631">MSGIVVTQELMAHLLALRDRVGGTPGVARHRGSPVLQALIDEAVGLACQDRGGRLPGRSIRACAEALRGEGVALCAMRALDSQVRGRACQAAAESLNGLLAEAPGNGEITGRGVGPGAQADLRHMAAELYQAAGAYDMPERVLDVLADMKNGDPIRHQSILPVRPPGVGD</sequence>
<organism evidence="1 2">
    <name type="scientific">Natronocella acetinitrilica</name>
    <dbReference type="NCBI Taxonomy" id="414046"/>
    <lineage>
        <taxon>Bacteria</taxon>
        <taxon>Pseudomonadati</taxon>
        <taxon>Pseudomonadota</taxon>
        <taxon>Gammaproteobacteria</taxon>
        <taxon>Chromatiales</taxon>
        <taxon>Ectothiorhodospiraceae</taxon>
        <taxon>Natronocella</taxon>
    </lineage>
</organism>
<evidence type="ECO:0000313" key="1">
    <source>
        <dbReference type="EMBL" id="MCP1674368.1"/>
    </source>
</evidence>
<proteinExistence type="predicted"/>
<protein>
    <submittedName>
        <fullName evidence="1">Uncharacterized protein</fullName>
    </submittedName>
</protein>
<dbReference type="RefSeq" id="WP_253476318.1">
    <property type="nucleotide sequence ID" value="NZ_JALJXV010000003.1"/>
</dbReference>
<dbReference type="AlphaFoldDB" id="A0AAE3G4Q8"/>
<dbReference type="Proteomes" id="UP001205843">
    <property type="component" value="Unassembled WGS sequence"/>
</dbReference>
<reference evidence="1" key="1">
    <citation type="submission" date="2022-03" db="EMBL/GenBank/DDBJ databases">
        <title>Genomic Encyclopedia of Type Strains, Phase III (KMG-III): the genomes of soil and plant-associated and newly described type strains.</title>
        <authorList>
            <person name="Whitman W."/>
        </authorList>
    </citation>
    <scope>NUCLEOTIDE SEQUENCE</scope>
    <source>
        <strain evidence="1">ANL 6-2</strain>
    </source>
</reference>
<comment type="caution">
    <text evidence="1">The sequence shown here is derived from an EMBL/GenBank/DDBJ whole genome shotgun (WGS) entry which is preliminary data.</text>
</comment>